<evidence type="ECO:0000313" key="1">
    <source>
        <dbReference type="EMBL" id="CAD9580425.1"/>
    </source>
</evidence>
<gene>
    <name evidence="1" type="ORF">LDAN0321_LOCUS10123</name>
</gene>
<proteinExistence type="predicted"/>
<name>A0A7S2KMM0_9STRA</name>
<dbReference type="PANTHER" id="PTHR12878">
    <property type="entry name" value="NADH-UBIQUINONE OXIDOREDUCTASE B8 SUBUNIT"/>
    <property type="match status" value="1"/>
</dbReference>
<evidence type="ECO:0008006" key="2">
    <source>
        <dbReference type="Google" id="ProtNLM"/>
    </source>
</evidence>
<sequence>MSWKAGLSRNLPILRFFCCSESPSSRGVFTWFNDNYHELKQLNPAMPILLRTGDNCMPAITTELDFSQNDLLTFMIQKQLFRDENGTVSEARMEAAKAYLQTDWHELQRQRWASPGFDPERPFIDEEEPDWRYTNAERATDLEAYFVLKDAVDEQIATFSSGPNDEYKKAENALLMCQRVDLWGAGPSEVEAAVKHLSRLGQKFNSLETDFPDFITEYYPGAEEL</sequence>
<protein>
    <recommendedName>
        <fullName evidence="2">Ribosomal protein/NADH dehydrogenase domain-containing protein</fullName>
    </recommendedName>
</protein>
<dbReference type="Gene3D" id="3.40.30.10">
    <property type="entry name" value="Glutaredoxin"/>
    <property type="match status" value="1"/>
</dbReference>
<reference evidence="1" key="1">
    <citation type="submission" date="2021-01" db="EMBL/GenBank/DDBJ databases">
        <authorList>
            <person name="Corre E."/>
            <person name="Pelletier E."/>
            <person name="Niang G."/>
            <person name="Scheremetjew M."/>
            <person name="Finn R."/>
            <person name="Kale V."/>
            <person name="Holt S."/>
            <person name="Cochrane G."/>
            <person name="Meng A."/>
            <person name="Brown T."/>
            <person name="Cohen L."/>
        </authorList>
    </citation>
    <scope>NUCLEOTIDE SEQUENCE</scope>
    <source>
        <strain evidence="1">B650</strain>
    </source>
</reference>
<organism evidence="1">
    <name type="scientific">Leptocylindrus danicus</name>
    <dbReference type="NCBI Taxonomy" id="163516"/>
    <lineage>
        <taxon>Eukaryota</taxon>
        <taxon>Sar</taxon>
        <taxon>Stramenopiles</taxon>
        <taxon>Ochrophyta</taxon>
        <taxon>Bacillariophyta</taxon>
        <taxon>Coscinodiscophyceae</taxon>
        <taxon>Chaetocerotophycidae</taxon>
        <taxon>Leptocylindrales</taxon>
        <taxon>Leptocylindraceae</taxon>
        <taxon>Leptocylindrus</taxon>
    </lineage>
</organism>
<dbReference type="InterPro" id="IPR016464">
    <property type="entry name" value="NADH_Ub_cplx-1_asu_su-2"/>
</dbReference>
<dbReference type="PANTHER" id="PTHR12878:SF0">
    <property type="entry name" value="NADH DEHYDROGENASE [UBIQUINONE] 1 ALPHA SUBCOMPLEX SUBUNIT 2"/>
    <property type="match status" value="1"/>
</dbReference>
<dbReference type="AlphaFoldDB" id="A0A7S2KMM0"/>
<dbReference type="EMBL" id="HBGY01015612">
    <property type="protein sequence ID" value="CAD9580425.1"/>
    <property type="molecule type" value="Transcribed_RNA"/>
</dbReference>
<accession>A0A7S2KMM0</accession>